<dbReference type="Proteomes" id="UP000215506">
    <property type="component" value="Unassembled WGS sequence"/>
</dbReference>
<reference evidence="3 4" key="1">
    <citation type="submission" date="2017-07" db="EMBL/GenBank/DDBJ databases">
        <title>First draft Genome Sequence of Nocardia cerradoensis isolated from human infection.</title>
        <authorList>
            <person name="Carrasco G."/>
        </authorList>
    </citation>
    <scope>NUCLEOTIDE SEQUENCE [LARGE SCALE GENOMIC DNA]</scope>
    <source>
        <strain evidence="3 4">CNM20130759</strain>
    </source>
</reference>
<proteinExistence type="inferred from homology"/>
<organism evidence="3 4">
    <name type="scientific">Nocardia cerradoensis</name>
    <dbReference type="NCBI Taxonomy" id="85688"/>
    <lineage>
        <taxon>Bacteria</taxon>
        <taxon>Bacillati</taxon>
        <taxon>Actinomycetota</taxon>
        <taxon>Actinomycetes</taxon>
        <taxon>Mycobacteriales</taxon>
        <taxon>Nocardiaceae</taxon>
        <taxon>Nocardia</taxon>
    </lineage>
</organism>
<dbReference type="EMBL" id="NGAF01000001">
    <property type="protein sequence ID" value="OXR46961.1"/>
    <property type="molecule type" value="Genomic_DNA"/>
</dbReference>
<dbReference type="InterPro" id="IPR029069">
    <property type="entry name" value="HotDog_dom_sf"/>
</dbReference>
<evidence type="ECO:0000313" key="4">
    <source>
        <dbReference type="Proteomes" id="UP000215506"/>
    </source>
</evidence>
<dbReference type="AlphaFoldDB" id="A0A231HDG1"/>
<dbReference type="InterPro" id="IPR002539">
    <property type="entry name" value="MaoC-like_dom"/>
</dbReference>
<sequence length="144" mass="15694">MSKNIAELAVGDWHEAPVVQDLSRTQIVMYAGVSGDFNPLHSDEVYAREVAGYPSVIAHGQLTMGLTAKLVTDWIVDGEFTDFGVRFQRQVWPGDTLTAKATVTAVADVDGGTAVDLELSTVNQKGEPVVSGYARVRERPHERH</sequence>
<dbReference type="PANTHER" id="PTHR43841">
    <property type="entry name" value="3-HYDROXYACYL-THIOESTER DEHYDRATASE HTDX-RELATED"/>
    <property type="match status" value="1"/>
</dbReference>
<evidence type="ECO:0000256" key="1">
    <source>
        <dbReference type="ARBA" id="ARBA00005254"/>
    </source>
</evidence>
<comment type="similarity">
    <text evidence="1">Belongs to the enoyl-CoA hydratase/isomerase family.</text>
</comment>
<evidence type="ECO:0000313" key="3">
    <source>
        <dbReference type="EMBL" id="OXR46961.1"/>
    </source>
</evidence>
<dbReference type="Pfam" id="PF01575">
    <property type="entry name" value="MaoC_dehydratas"/>
    <property type="match status" value="1"/>
</dbReference>
<keyword evidence="4" id="KW-1185">Reference proteome</keyword>
<feature type="domain" description="MaoC-like" evidence="2">
    <location>
        <begin position="20"/>
        <end position="116"/>
    </location>
</feature>
<evidence type="ECO:0000259" key="2">
    <source>
        <dbReference type="Pfam" id="PF01575"/>
    </source>
</evidence>
<comment type="caution">
    <text evidence="3">The sequence shown here is derived from an EMBL/GenBank/DDBJ whole genome shotgun (WGS) entry which is preliminary data.</text>
</comment>
<gene>
    <name evidence="3" type="ORF">B7C42_00077</name>
</gene>
<protein>
    <recommendedName>
        <fullName evidence="2">MaoC-like domain-containing protein</fullName>
    </recommendedName>
</protein>
<dbReference type="PANTHER" id="PTHR43841:SF3">
    <property type="entry name" value="(3R)-HYDROXYACYL-ACP DEHYDRATASE SUBUNIT HADB"/>
    <property type="match status" value="1"/>
</dbReference>
<dbReference type="SUPFAM" id="SSF54637">
    <property type="entry name" value="Thioesterase/thiol ester dehydrase-isomerase"/>
    <property type="match status" value="1"/>
</dbReference>
<accession>A0A231HDG1</accession>
<name>A0A231HDG1_9NOCA</name>
<dbReference type="Gene3D" id="3.10.129.10">
    <property type="entry name" value="Hotdog Thioesterase"/>
    <property type="match status" value="1"/>
</dbReference>